<sequence>MPPTAKSSAGRRPELADTEPETARPQGTSTGTTDDPLGEGTFGRLVTGHPLVLLYANVPALIMPTLHPKIAHVLSEKDRALNGSEELSTLQATSRRLLSTYEMVMGIVFAGPESDDVAHGLHELHRPIAGSNPDGTAYHAWNKDMWNWTWGSILKGGMDIAEQFGLLRNDGRREDAYRGLNELGRRFGVRSLPDTYDEFCAYWQPIVDETLEVNPQVRFIVEHALRPPKPRGWGLVPMPLWRLASLPLTRTIRVGVLNGVPEKFHAEMGLRATLVDRLEGHVHAAFWRALPWSVAGRFGPGYFALRRRFGQPGWRTHYSRAQLAANRPDAEQARRAAQAG</sequence>
<evidence type="ECO:0000313" key="3">
    <source>
        <dbReference type="EMBL" id="ASL17761.1"/>
    </source>
</evidence>
<keyword evidence="6" id="KW-1185">Reference proteome</keyword>
<feature type="domain" description="ER-bound oxygenase mpaB/mpaB'/Rubber oxygenase catalytic" evidence="2">
    <location>
        <begin position="46"/>
        <end position="288"/>
    </location>
</feature>
<dbReference type="EC" id="1.-.-.-" evidence="4"/>
<feature type="region of interest" description="Disordered" evidence="1">
    <location>
        <begin position="1"/>
        <end position="42"/>
    </location>
</feature>
<dbReference type="EMBL" id="CP015267">
    <property type="protein sequence ID" value="ASL17761.1"/>
    <property type="molecule type" value="Genomic_DNA"/>
</dbReference>
<dbReference type="Pfam" id="PF09995">
    <property type="entry name" value="MPAB_Lcp_cat"/>
    <property type="match status" value="1"/>
</dbReference>
<dbReference type="RefSeq" id="WP_042913769.1">
    <property type="nucleotide sequence ID" value="NZ_CP012885.2"/>
</dbReference>
<evidence type="ECO:0000259" key="2">
    <source>
        <dbReference type="Pfam" id="PF09995"/>
    </source>
</evidence>
<reference evidence="3 5" key="1">
    <citation type="journal article" date="2017" name="Lancet Infect. Dis.">
        <title>Global outbreak of severe Mycobacterium chimaera disease after cardiac surgery: a molecular epidemiological study.</title>
        <authorList>
            <person name="van Ingen J."/>
            <person name="Kohl T."/>
            <person name="Kranzer K."/>
            <person name="Hasse B."/>
            <person name="Keller P."/>
            <person name="Szafranska A."/>
            <person name="Hillemann D."/>
            <person name="Chand M."/>
            <person name="Schreiber P."/>
            <person name="Sommerstein R."/>
            <person name="Berger C."/>
            <person name="Genoni M."/>
            <person name="Ruegg C."/>
            <person name="Troillet N."/>
            <person name="Widmer A.F."/>
            <person name="Becker S.L."/>
            <person name="Herrmann M."/>
            <person name="Eckmanns T."/>
            <person name="Haller S."/>
            <person name="Hoeller C."/>
            <person name="Debast S.B."/>
            <person name="Wolfhagen M.J."/>
            <person name="Hopman J."/>
            <person name="Kluytmans J."/>
            <person name="Langelaar M."/>
            <person name="Notermans D.W."/>
            <person name="ten Oever J."/>
            <person name="van den Barselaar P."/>
            <person name="Vonk A.B.A."/>
            <person name="Vos M.C."/>
            <person name="Ahmed N."/>
            <person name="Brown T."/>
            <person name="Crook D."/>
            <person name="Lamagni T."/>
            <person name="Phin N."/>
            <person name="Smith E.G."/>
            <person name="Zambon M."/>
            <person name="Serr A."/>
            <person name="Goetting T."/>
            <person name="Ebner W."/>
            <person name="Thuermer A."/>
            <person name="Utpatel C."/>
            <person name="Sproer C."/>
            <person name="Bunk B."/>
            <person name="Nubel U."/>
            <person name="Bloemberg G."/>
            <person name="Bottger E."/>
            <person name="Niemann S."/>
            <person name="Wagner D."/>
            <person name="Sax H."/>
        </authorList>
    </citation>
    <scope>NUCLEOTIDE SEQUENCE [LARGE SCALE GENOMIC DNA]</scope>
    <source>
        <strain evidence="3 5">ZUERICH-2</strain>
    </source>
</reference>
<accession>A0A1Y0T8Z4</accession>
<dbReference type="STRING" id="222805.AN480_24955"/>
<gene>
    <name evidence="3" type="ORF">MYCOZU2_05414</name>
    <name evidence="4" type="ORF">QRB35_02820</name>
</gene>
<evidence type="ECO:0000256" key="1">
    <source>
        <dbReference type="SAM" id="MobiDB-lite"/>
    </source>
</evidence>
<reference evidence="4" key="4">
    <citation type="submission" date="2023-06" db="EMBL/GenBank/DDBJ databases">
        <authorList>
            <person name="Spilker T."/>
        </authorList>
    </citation>
    <scope>NUCLEOTIDE SEQUENCE</scope>
    <source>
        <strain evidence="4">FLAC1071</strain>
    </source>
</reference>
<dbReference type="PANTHER" id="PTHR36151">
    <property type="entry name" value="BLR2777 PROTEIN"/>
    <property type="match status" value="1"/>
</dbReference>
<dbReference type="PANTHER" id="PTHR36151:SF3">
    <property type="entry name" value="ER-BOUND OXYGENASE MPAB_MPAB'_RUBBER OXYGENASE CATALYTIC DOMAIN-CONTAINING PROTEIN"/>
    <property type="match status" value="1"/>
</dbReference>
<dbReference type="InterPro" id="IPR018713">
    <property type="entry name" value="MPAB/Lcp_cat_dom"/>
</dbReference>
<dbReference type="AlphaFoldDB" id="A0A1Y0T8Z4"/>
<dbReference type="KEGG" id="mchi:AN480_24955"/>
<name>A0A1Y0T8Z4_MYCIT</name>
<dbReference type="Proteomes" id="UP001529272">
    <property type="component" value="Unassembled WGS sequence"/>
</dbReference>
<dbReference type="Proteomes" id="UP000198286">
    <property type="component" value="Chromosome"/>
</dbReference>
<dbReference type="EMBL" id="JASZZX010000001">
    <property type="protein sequence ID" value="MDM3924962.1"/>
    <property type="molecule type" value="Genomic_DNA"/>
</dbReference>
<evidence type="ECO:0000313" key="5">
    <source>
        <dbReference type="Proteomes" id="UP000198286"/>
    </source>
</evidence>
<evidence type="ECO:0000313" key="4">
    <source>
        <dbReference type="EMBL" id="MDM3924962.1"/>
    </source>
</evidence>
<organism evidence="3 5">
    <name type="scientific">Mycobacterium intracellulare subsp. chimaera</name>
    <dbReference type="NCBI Taxonomy" id="222805"/>
    <lineage>
        <taxon>Bacteria</taxon>
        <taxon>Bacillati</taxon>
        <taxon>Actinomycetota</taxon>
        <taxon>Actinomycetes</taxon>
        <taxon>Mycobacteriales</taxon>
        <taxon>Mycobacteriaceae</taxon>
        <taxon>Mycobacterium</taxon>
        <taxon>Mycobacterium avium complex (MAC)</taxon>
    </lineage>
</organism>
<proteinExistence type="predicted"/>
<dbReference type="GO" id="GO:0016491">
    <property type="term" value="F:oxidoreductase activity"/>
    <property type="evidence" value="ECO:0007669"/>
    <property type="project" value="UniProtKB-KW"/>
</dbReference>
<reference evidence="6" key="3">
    <citation type="submission" date="2023-06" db="EMBL/GenBank/DDBJ databases">
        <title>Itaconate inhibition of nontuberculous mycobacteria.</title>
        <authorList>
            <person name="Spilker T."/>
        </authorList>
    </citation>
    <scope>NUCLEOTIDE SEQUENCE [LARGE SCALE GENOMIC DNA]</scope>
    <source>
        <strain evidence="6">FLAC1071</strain>
    </source>
</reference>
<keyword evidence="4" id="KW-0560">Oxidoreductase</keyword>
<evidence type="ECO:0000313" key="6">
    <source>
        <dbReference type="Proteomes" id="UP001529272"/>
    </source>
</evidence>
<protein>
    <submittedName>
        <fullName evidence="4">Oxygenase MpaB family protein</fullName>
        <ecNumber evidence="4">1.-.-.-</ecNumber>
    </submittedName>
</protein>
<reference evidence="4 6" key="2">
    <citation type="submission" date="2023-06" db="EMBL/GenBank/DDBJ databases">
        <title>Itaconate inhibition of nontuberculous mycobacteria.</title>
        <authorList>
            <person name="Breen P."/>
            <person name="Zimbric M."/>
            <person name="Caverly L."/>
        </authorList>
    </citation>
    <scope>NUCLEOTIDE SEQUENCE [LARGE SCALE GENOMIC DNA]</scope>
    <source>
        <strain evidence="4 6">FLAC1071</strain>
    </source>
</reference>